<accession>A0A9P5H3C9</accession>
<evidence type="ECO:0000256" key="1">
    <source>
        <dbReference type="SAM" id="MobiDB-lite"/>
    </source>
</evidence>
<protein>
    <submittedName>
        <fullName evidence="2">Uncharacterized protein</fullName>
    </submittedName>
</protein>
<dbReference type="Proteomes" id="UP000722485">
    <property type="component" value="Unassembled WGS sequence"/>
</dbReference>
<dbReference type="AlphaFoldDB" id="A0A9P5H3C9"/>
<organism evidence="2 3">
    <name type="scientific">Cylindrodendrum hubeiense</name>
    <dbReference type="NCBI Taxonomy" id="595255"/>
    <lineage>
        <taxon>Eukaryota</taxon>
        <taxon>Fungi</taxon>
        <taxon>Dikarya</taxon>
        <taxon>Ascomycota</taxon>
        <taxon>Pezizomycotina</taxon>
        <taxon>Sordariomycetes</taxon>
        <taxon>Hypocreomycetidae</taxon>
        <taxon>Hypocreales</taxon>
        <taxon>Nectriaceae</taxon>
        <taxon>Cylindrodendrum</taxon>
    </lineage>
</organism>
<gene>
    <name evidence="2" type="ORF">G7Z17_g10068</name>
</gene>
<feature type="compositionally biased region" description="Polar residues" evidence="1">
    <location>
        <begin position="65"/>
        <end position="80"/>
    </location>
</feature>
<reference evidence="2" key="1">
    <citation type="submission" date="2020-03" db="EMBL/GenBank/DDBJ databases">
        <title>Draft Genome Sequence of Cylindrodendrum hubeiense.</title>
        <authorList>
            <person name="Buettner E."/>
            <person name="Kellner H."/>
        </authorList>
    </citation>
    <scope>NUCLEOTIDE SEQUENCE</scope>
    <source>
        <strain evidence="2">IHI 201604</strain>
    </source>
</reference>
<evidence type="ECO:0000313" key="3">
    <source>
        <dbReference type="Proteomes" id="UP000722485"/>
    </source>
</evidence>
<evidence type="ECO:0000313" key="2">
    <source>
        <dbReference type="EMBL" id="KAF7544288.1"/>
    </source>
</evidence>
<proteinExistence type="predicted"/>
<feature type="region of interest" description="Disordered" evidence="1">
    <location>
        <begin position="65"/>
        <end position="103"/>
    </location>
</feature>
<dbReference type="EMBL" id="JAANBB010000312">
    <property type="protein sequence ID" value="KAF7544288.1"/>
    <property type="molecule type" value="Genomic_DNA"/>
</dbReference>
<comment type="caution">
    <text evidence="2">The sequence shown here is derived from an EMBL/GenBank/DDBJ whole genome shotgun (WGS) entry which is preliminary data.</text>
</comment>
<name>A0A9P5H3C9_9HYPO</name>
<sequence>MLDLVKRKGTEERLVSAHAKCEVQALPQSWRHPEDFVAARAGNKSPHMRYLVRSVIRAVNIGASSGVSQRLSARQGTQEPGKNPGDAQHPSSEATGGRYAGHL</sequence>
<keyword evidence="3" id="KW-1185">Reference proteome</keyword>